<organism evidence="2">
    <name type="scientific">Heliothis virescens ascovirus 3j</name>
    <dbReference type="NCBI Taxonomy" id="1561067"/>
    <lineage>
        <taxon>Viruses</taxon>
        <taxon>Varidnaviria</taxon>
        <taxon>Bamfordvirae</taxon>
        <taxon>Nucleocytoviricota</taxon>
        <taxon>Megaviricetes</taxon>
        <taxon>Pimascovirales</taxon>
        <taxon>Pimascovirales incertae sedis</taxon>
        <taxon>Ascoviridae</taxon>
        <taxon>Ascovirus</taxon>
    </lineage>
</organism>
<sequence length="222" mass="24599">MLWYDRASIDLFAIYPIINMKSRSIMHNNMFITMTILFLAIRAPPTRADEVMDKLVQIDNTVKETCALTTVTASLATISESLGKDEALLKRVVVDPLDTKVEKALQYQTQMEGLLSRVVVVPVQDKITEVGGGVAAIKSSLTSVVFTPLSEKLDAIKSDISGKCQPCRCKPGEVMDDKSSTTEERVAFGLTRTEWISLSLQSINLGFTVSIFGVIMHMMIRY</sequence>
<dbReference type="EMBL" id="LC332918">
    <property type="protein sequence ID" value="BBB16624.1"/>
    <property type="molecule type" value="Genomic_DNA"/>
</dbReference>
<keyword evidence="1" id="KW-1133">Transmembrane helix</keyword>
<reference evidence="2" key="1">
    <citation type="submission" date="2017-10" db="EMBL/GenBank/DDBJ databases">
        <title>Ascovirus isolated from Spodoptera litura (Noctuidae: Lepidoptera) transmitted by generalist endoparasitoid Meteorus pulchricornis (Braconidae: Hymenoptera).</title>
        <authorList>
            <person name="Arai E."/>
            <person name="Ishii K."/>
            <person name="Ishii H."/>
            <person name="Kunimi Y."/>
            <person name="Inoue M.N."/>
            <person name="Makiyama N."/>
            <person name="Sagawa S."/>
            <person name="Nakai M."/>
        </authorList>
    </citation>
    <scope>NUCLEOTIDE SEQUENCE [LARGE SCALE GENOMIC DNA]</scope>
    <source>
        <strain evidence="2">ENT01</strain>
    </source>
</reference>
<name>A0A2Z5V8P1_9VIRU</name>
<evidence type="ECO:0000256" key="1">
    <source>
        <dbReference type="SAM" id="Phobius"/>
    </source>
</evidence>
<evidence type="ECO:0000313" key="2">
    <source>
        <dbReference type="EMBL" id="BBB16624.1"/>
    </source>
</evidence>
<accession>A0A2Z5V8P1</accession>
<keyword evidence="1" id="KW-0472">Membrane</keyword>
<keyword evidence="1" id="KW-0812">Transmembrane</keyword>
<protein>
    <submittedName>
        <fullName evidence="2">Uncharacterized protein</fullName>
    </submittedName>
</protein>
<feature type="transmembrane region" description="Helical" evidence="1">
    <location>
        <begin position="195"/>
        <end position="220"/>
    </location>
</feature>
<proteinExistence type="predicted"/>
<dbReference type="Proteomes" id="UP000317522">
    <property type="component" value="Segment"/>
</dbReference>